<dbReference type="Pfam" id="PF13508">
    <property type="entry name" value="Acetyltransf_7"/>
    <property type="match status" value="1"/>
</dbReference>
<dbReference type="PANTHER" id="PTHR21240:SF28">
    <property type="entry name" value="ISO-OROTATE DECARBOXYLASE (EUROFUNG)"/>
    <property type="match status" value="1"/>
</dbReference>
<evidence type="ECO:0000256" key="1">
    <source>
        <dbReference type="ARBA" id="ARBA00022793"/>
    </source>
</evidence>
<dbReference type="GO" id="GO:0016787">
    <property type="term" value="F:hydrolase activity"/>
    <property type="evidence" value="ECO:0007669"/>
    <property type="project" value="InterPro"/>
</dbReference>
<dbReference type="InterPro" id="IPR006680">
    <property type="entry name" value="Amidohydro-rel"/>
</dbReference>
<dbReference type="PANTHER" id="PTHR21240">
    <property type="entry name" value="2-AMINO-3-CARBOXYLMUCONATE-6-SEMIALDEHYDE DECARBOXYLASE"/>
    <property type="match status" value="1"/>
</dbReference>
<keyword evidence="1 3" id="KW-0210">Decarboxylase</keyword>
<dbReference type="InterPro" id="IPR000182">
    <property type="entry name" value="GNAT_dom"/>
</dbReference>
<dbReference type="GO" id="GO:0016831">
    <property type="term" value="F:carboxy-lyase activity"/>
    <property type="evidence" value="ECO:0007669"/>
    <property type="project" value="UniProtKB-KW"/>
</dbReference>
<dbReference type="GO" id="GO:0016747">
    <property type="term" value="F:acyltransferase activity, transferring groups other than amino-acyl groups"/>
    <property type="evidence" value="ECO:0007669"/>
    <property type="project" value="InterPro"/>
</dbReference>
<dbReference type="Proteomes" id="UP000800040">
    <property type="component" value="Unassembled WGS sequence"/>
</dbReference>
<dbReference type="Gene3D" id="3.20.20.140">
    <property type="entry name" value="Metal-dependent hydrolases"/>
    <property type="match status" value="1"/>
</dbReference>
<dbReference type="PROSITE" id="PS51186">
    <property type="entry name" value="GNAT"/>
    <property type="match status" value="1"/>
</dbReference>
<evidence type="ECO:0000313" key="6">
    <source>
        <dbReference type="Proteomes" id="UP000800040"/>
    </source>
</evidence>
<keyword evidence="6" id="KW-1185">Reference proteome</keyword>
<dbReference type="FunFam" id="3.20.20.140:FF:000055">
    <property type="entry name" value="Uracil-5-carboxylate decarboxylase"/>
    <property type="match status" value="1"/>
</dbReference>
<dbReference type="SUPFAM" id="SSF51556">
    <property type="entry name" value="Metallo-dependent hydrolases"/>
    <property type="match status" value="1"/>
</dbReference>
<dbReference type="GO" id="GO:0005829">
    <property type="term" value="C:cytosol"/>
    <property type="evidence" value="ECO:0007669"/>
    <property type="project" value="TreeGrafter"/>
</dbReference>
<sequence length="647" mass="72459">MATDDIIISTFESEHDVKQANYCVSEAFGRQAKDAVWILMNPGWDTEEGQAKHTQRMIKRWHSITTNKNGQPNTLYLKATLPDPEKQGERRVVGMAIWTQLSFVQGYGDPFTSDMKEALTEFDEKNQRFAAQMFRSLWKRRIAYMREVQESGRNPPAIFVLDMCAVDPAYQRRGIAGKLVEAGLAEAKKRGDLECTTEGSAMGRALYRKLGFKDEGTGDIQFEVDDEFKTWDKPPNVFLRTHGAEARRVQGLATSLRTNSNDMHSSSKSSTCRDDAFYASLTSNMPIVDIHTHVYPPKYMELLRSRSTVPYVRTFPDAPNSARLIILPDEDDPSTPSISRGRPIGSEYYDIKEKIAFMDQHKIDKSVISLANPWLDFLPADEASEAAQQINNDINNQCSQYPGRLYFFGTLPLSAAPSAITAEIERLTTLPYARGVIMGTSGLGQGLDDKNLDPIYATLEKHHQLIFLHPHYGLPSSVYGPRASEYGHVLPLALGFPLETTIAVTRMLLSGVWDRFTKLNVLLAHSGGTLPFLAGRIESCILHDGYLKTHDKTQNRRHVWDVLKSNVFLDAVVYSEVGLGAALEASGSDRLLFGTDHPFFPPLEQDTKVWHSVQANYDAIAKTFETEDEKAKNVLGGNAVRILRLDS</sequence>
<dbReference type="Gene3D" id="3.40.630.30">
    <property type="match status" value="1"/>
</dbReference>
<accession>A0A6A5KIW6</accession>
<dbReference type="AlphaFoldDB" id="A0A6A5KIW6"/>
<dbReference type="SUPFAM" id="SSF55729">
    <property type="entry name" value="Acyl-CoA N-acyltransferases (Nat)"/>
    <property type="match status" value="1"/>
</dbReference>
<dbReference type="InterPro" id="IPR016181">
    <property type="entry name" value="Acyl_CoA_acyltransferase"/>
</dbReference>
<dbReference type="CDD" id="cd04301">
    <property type="entry name" value="NAT_SF"/>
    <property type="match status" value="1"/>
</dbReference>
<dbReference type="InterPro" id="IPR032466">
    <property type="entry name" value="Metal_Hydrolase"/>
</dbReference>
<comment type="similarity">
    <text evidence="3">Belongs to the metallo-dependent hydrolases superfamily.</text>
</comment>
<proteinExistence type="inferred from homology"/>
<dbReference type="Pfam" id="PF04909">
    <property type="entry name" value="Amidohydro_2"/>
    <property type="match status" value="1"/>
</dbReference>
<evidence type="ECO:0000259" key="4">
    <source>
        <dbReference type="PROSITE" id="PS51186"/>
    </source>
</evidence>
<dbReference type="OrthoDB" id="191270at2759"/>
<dbReference type="GO" id="GO:0019748">
    <property type="term" value="P:secondary metabolic process"/>
    <property type="evidence" value="ECO:0007669"/>
    <property type="project" value="TreeGrafter"/>
</dbReference>
<dbReference type="InterPro" id="IPR032465">
    <property type="entry name" value="ACMSD"/>
</dbReference>
<feature type="domain" description="N-acetyltransferase" evidence="4">
    <location>
        <begin position="90"/>
        <end position="232"/>
    </location>
</feature>
<protein>
    <recommendedName>
        <fullName evidence="4">N-acetyltransferase domain-containing protein</fullName>
    </recommendedName>
</protein>
<name>A0A6A5KIW6_9PLEO</name>
<reference evidence="5" key="1">
    <citation type="submission" date="2020-01" db="EMBL/GenBank/DDBJ databases">
        <authorList>
            <consortium name="DOE Joint Genome Institute"/>
            <person name="Haridas S."/>
            <person name="Albert R."/>
            <person name="Binder M."/>
            <person name="Bloem J."/>
            <person name="Labutti K."/>
            <person name="Salamov A."/>
            <person name="Andreopoulos B."/>
            <person name="Baker S.E."/>
            <person name="Barry K."/>
            <person name="Bills G."/>
            <person name="Bluhm B.H."/>
            <person name="Cannon C."/>
            <person name="Castanera R."/>
            <person name="Culley D.E."/>
            <person name="Daum C."/>
            <person name="Ezra D."/>
            <person name="Gonzalez J.B."/>
            <person name="Henrissat B."/>
            <person name="Kuo A."/>
            <person name="Liang C."/>
            <person name="Lipzen A."/>
            <person name="Lutzoni F."/>
            <person name="Magnuson J."/>
            <person name="Mondo S."/>
            <person name="Nolan M."/>
            <person name="Ohm R."/>
            <person name="Pangilinan J."/>
            <person name="Park H.-J."/>
            <person name="Ramirez L."/>
            <person name="Alfaro M."/>
            <person name="Sun H."/>
            <person name="Tritt A."/>
            <person name="Yoshinaga Y."/>
            <person name="Zwiers L.-H."/>
            <person name="Turgeon B.G."/>
            <person name="Goodwin S.B."/>
            <person name="Spatafora J.W."/>
            <person name="Crous P.W."/>
            <person name="Grigoriev I.V."/>
        </authorList>
    </citation>
    <scope>NUCLEOTIDE SEQUENCE</scope>
    <source>
        <strain evidence="5">P77</strain>
    </source>
</reference>
<evidence type="ECO:0000313" key="5">
    <source>
        <dbReference type="EMBL" id="KAF1835562.1"/>
    </source>
</evidence>
<evidence type="ECO:0000256" key="2">
    <source>
        <dbReference type="ARBA" id="ARBA00023239"/>
    </source>
</evidence>
<organism evidence="5 6">
    <name type="scientific">Decorospora gaudefroyi</name>
    <dbReference type="NCBI Taxonomy" id="184978"/>
    <lineage>
        <taxon>Eukaryota</taxon>
        <taxon>Fungi</taxon>
        <taxon>Dikarya</taxon>
        <taxon>Ascomycota</taxon>
        <taxon>Pezizomycotina</taxon>
        <taxon>Dothideomycetes</taxon>
        <taxon>Pleosporomycetidae</taxon>
        <taxon>Pleosporales</taxon>
        <taxon>Pleosporineae</taxon>
        <taxon>Pleosporaceae</taxon>
        <taxon>Decorospora</taxon>
    </lineage>
</organism>
<gene>
    <name evidence="5" type="ORF">BDW02DRAFT_547881</name>
</gene>
<dbReference type="EMBL" id="ML975285">
    <property type="protein sequence ID" value="KAF1835562.1"/>
    <property type="molecule type" value="Genomic_DNA"/>
</dbReference>
<keyword evidence="2 3" id="KW-0456">Lyase</keyword>
<evidence type="ECO:0000256" key="3">
    <source>
        <dbReference type="RuleBase" id="RU366045"/>
    </source>
</evidence>